<organism evidence="2 3">
    <name type="scientific">Mycobacterium persicum</name>
    <dbReference type="NCBI Taxonomy" id="1487726"/>
    <lineage>
        <taxon>Bacteria</taxon>
        <taxon>Bacillati</taxon>
        <taxon>Actinomycetota</taxon>
        <taxon>Actinomycetes</taxon>
        <taxon>Mycobacteriales</taxon>
        <taxon>Mycobacteriaceae</taxon>
        <taxon>Mycobacterium</taxon>
    </lineage>
</organism>
<gene>
    <name evidence="2" type="ORF">LAUMK42_01443</name>
</gene>
<accession>A0AB38UPT2</accession>
<feature type="compositionally biased region" description="Low complexity" evidence="1">
    <location>
        <begin position="236"/>
        <end position="249"/>
    </location>
</feature>
<feature type="region of interest" description="Disordered" evidence="1">
    <location>
        <begin position="235"/>
        <end position="272"/>
    </location>
</feature>
<evidence type="ECO:0000313" key="3">
    <source>
        <dbReference type="Proteomes" id="UP000279331"/>
    </source>
</evidence>
<protein>
    <submittedName>
        <fullName evidence="2">Uncharacterized protein</fullName>
    </submittedName>
</protein>
<dbReference type="EMBL" id="UPHL01000037">
    <property type="protein sequence ID" value="VAZ82635.1"/>
    <property type="molecule type" value="Genomic_DNA"/>
</dbReference>
<dbReference type="AlphaFoldDB" id="A0AB38UPT2"/>
<evidence type="ECO:0000256" key="1">
    <source>
        <dbReference type="SAM" id="MobiDB-lite"/>
    </source>
</evidence>
<reference evidence="2 3" key="1">
    <citation type="submission" date="2018-09" db="EMBL/GenBank/DDBJ databases">
        <authorList>
            <person name="Tagini F."/>
        </authorList>
    </citation>
    <scope>NUCLEOTIDE SEQUENCE [LARGE SCALE GENOMIC DNA]</scope>
    <source>
        <strain evidence="2 3">MK42</strain>
    </source>
</reference>
<sequence length="390" mass="42619">MGCVVVPENPSAVAYAVNRTGLIVVTQNPDEIHSATGAGAIAATERKGPCDHADDIAYIVITENPSPVTKSINHTDLIAITDKPREIHITTGTHTATTTESRSSSKQTTHLRYIVVTENPSPVTKAINHTDLTAITDKPREIHITTGTHTATTTESRSSSKQTTHLRYIVVTENPSPVTKAINHTDLTAITDKPREIHITTGAHTATTTEGRSQGKQPTGLCAAGVAHGQRRVENAAAAGASGAAQGPGPVEQPGSTGRTVRAERDRQPTESRVRVRCAQLHKLKAAERHTDIQSIERFSLGGHVDGRDRTARIRLKRLQHSLPRHQLSGHRRNPGVVARQGCHILGPHLFVVRFGGRDRRSIQTKQIRHREPDELSPVCRHHRRMHNRR</sequence>
<proteinExistence type="predicted"/>
<name>A0AB38UPT2_9MYCO</name>
<dbReference type="Proteomes" id="UP000279331">
    <property type="component" value="Unassembled WGS sequence"/>
</dbReference>
<feature type="compositionally biased region" description="Basic and acidic residues" evidence="1">
    <location>
        <begin position="261"/>
        <end position="272"/>
    </location>
</feature>
<evidence type="ECO:0000313" key="2">
    <source>
        <dbReference type="EMBL" id="VAZ82635.1"/>
    </source>
</evidence>
<comment type="caution">
    <text evidence="2">The sequence shown here is derived from an EMBL/GenBank/DDBJ whole genome shotgun (WGS) entry which is preliminary data.</text>
</comment>